<comment type="caution">
    <text evidence="19">The sequence shown here is derived from an EMBL/GenBank/DDBJ whole genome shotgun (WGS) entry which is preliminary data.</text>
</comment>
<evidence type="ECO:0000256" key="6">
    <source>
        <dbReference type="ARBA" id="ARBA00022692"/>
    </source>
</evidence>
<evidence type="ECO:0000256" key="12">
    <source>
        <dbReference type="ARBA" id="ARBA00022927"/>
    </source>
</evidence>
<keyword evidence="15" id="KW-0472">Membrane</keyword>
<feature type="domain" description="AIG1-type G" evidence="18">
    <location>
        <begin position="17"/>
        <end position="195"/>
    </location>
</feature>
<evidence type="ECO:0000256" key="1">
    <source>
        <dbReference type="ARBA" id="ARBA00001946"/>
    </source>
</evidence>
<evidence type="ECO:0000259" key="18">
    <source>
        <dbReference type="Pfam" id="PF04548"/>
    </source>
</evidence>
<keyword evidence="8" id="KW-0547">Nucleotide-binding</keyword>
<feature type="coiled-coil region" evidence="17">
    <location>
        <begin position="206"/>
        <end position="290"/>
    </location>
</feature>
<evidence type="ECO:0000313" key="20">
    <source>
        <dbReference type="Proteomes" id="UP000284706"/>
    </source>
</evidence>
<evidence type="ECO:0000256" key="7">
    <source>
        <dbReference type="ARBA" id="ARBA00022723"/>
    </source>
</evidence>
<dbReference type="InterPro" id="IPR006703">
    <property type="entry name" value="G_AIG1"/>
</dbReference>
<keyword evidence="12" id="KW-0653">Protein transport</keyword>
<evidence type="ECO:0000313" key="19">
    <source>
        <dbReference type="EMBL" id="PPQ96072.1"/>
    </source>
</evidence>
<dbReference type="PANTHER" id="PTHR10903:SF135">
    <property type="entry name" value="TRANSLOCASE OF CHLOROPLAST 120, CHLOROPLASTIC-RELATED"/>
    <property type="match status" value="1"/>
</dbReference>
<keyword evidence="14" id="KW-0342">GTP-binding</keyword>
<keyword evidence="17" id="KW-0175">Coiled coil</keyword>
<dbReference type="PANTHER" id="PTHR10903">
    <property type="entry name" value="GTPASE, IMAP FAMILY MEMBER-RELATED"/>
    <property type="match status" value="1"/>
</dbReference>
<dbReference type="OrthoDB" id="8954335at2759"/>
<dbReference type="CDD" id="cd00882">
    <property type="entry name" value="Ras_like_GTPase"/>
    <property type="match status" value="1"/>
</dbReference>
<dbReference type="InParanoid" id="A0A409XZ70"/>
<protein>
    <recommendedName>
        <fullName evidence="18">AIG1-type G domain-containing protein</fullName>
    </recommendedName>
</protein>
<comment type="cofactor">
    <cofactor evidence="1">
        <name>Mg(2+)</name>
        <dbReference type="ChEBI" id="CHEBI:18420"/>
    </cofactor>
</comment>
<dbReference type="Pfam" id="PF04548">
    <property type="entry name" value="AIG1"/>
    <property type="match status" value="1"/>
</dbReference>
<dbReference type="Gene3D" id="3.40.50.300">
    <property type="entry name" value="P-loop containing nucleotide triphosphate hydrolases"/>
    <property type="match status" value="1"/>
</dbReference>
<dbReference type="InterPro" id="IPR027417">
    <property type="entry name" value="P-loop_NTPase"/>
</dbReference>
<reference evidence="19 20" key="1">
    <citation type="journal article" date="2018" name="Evol. Lett.">
        <title>Horizontal gene cluster transfer increased hallucinogenic mushroom diversity.</title>
        <authorList>
            <person name="Reynolds H.T."/>
            <person name="Vijayakumar V."/>
            <person name="Gluck-Thaler E."/>
            <person name="Korotkin H.B."/>
            <person name="Matheny P.B."/>
            <person name="Slot J.C."/>
        </authorList>
    </citation>
    <scope>NUCLEOTIDE SEQUENCE [LARGE SCALE GENOMIC DNA]</scope>
    <source>
        <strain evidence="19 20">SRW20</strain>
    </source>
</reference>
<name>A0A409XZ70_9AGAR</name>
<keyword evidence="10" id="KW-1002">Plastid outer membrane</keyword>
<keyword evidence="5" id="KW-0934">Plastid</keyword>
<evidence type="ECO:0000256" key="16">
    <source>
        <dbReference type="ARBA" id="ARBA00024013"/>
    </source>
</evidence>
<dbReference type="SUPFAM" id="SSF52540">
    <property type="entry name" value="P-loop containing nucleoside triphosphate hydrolases"/>
    <property type="match status" value="1"/>
</dbReference>
<gene>
    <name evidence="19" type="ORF">CVT26_004704</name>
</gene>
<dbReference type="GO" id="GO:0016787">
    <property type="term" value="F:hydrolase activity"/>
    <property type="evidence" value="ECO:0007669"/>
    <property type="project" value="UniProtKB-KW"/>
</dbReference>
<keyword evidence="7" id="KW-0479">Metal-binding</keyword>
<keyword evidence="20" id="KW-1185">Reference proteome</keyword>
<dbReference type="AlphaFoldDB" id="A0A409XZ70"/>
<keyword evidence="13" id="KW-1133">Transmembrane helix</keyword>
<evidence type="ECO:0000256" key="17">
    <source>
        <dbReference type="SAM" id="Coils"/>
    </source>
</evidence>
<keyword evidence="9" id="KW-0378">Hydrolase</keyword>
<evidence type="ECO:0000256" key="10">
    <source>
        <dbReference type="ARBA" id="ARBA00022805"/>
    </source>
</evidence>
<evidence type="ECO:0000256" key="8">
    <source>
        <dbReference type="ARBA" id="ARBA00022741"/>
    </source>
</evidence>
<evidence type="ECO:0000256" key="11">
    <source>
        <dbReference type="ARBA" id="ARBA00022842"/>
    </source>
</evidence>
<comment type="subcellular location">
    <subcellularLocation>
        <location evidence="2">Membrane</location>
        <topology evidence="2">Single-pass membrane protein</topology>
    </subcellularLocation>
    <subcellularLocation>
        <location evidence="16">Plastid</location>
        <location evidence="16">Chloroplast outer membrane</location>
    </subcellularLocation>
</comment>
<dbReference type="InterPro" id="IPR045058">
    <property type="entry name" value="GIMA/IAN/Toc"/>
</dbReference>
<evidence type="ECO:0000256" key="2">
    <source>
        <dbReference type="ARBA" id="ARBA00004167"/>
    </source>
</evidence>
<evidence type="ECO:0000256" key="5">
    <source>
        <dbReference type="ARBA" id="ARBA00022640"/>
    </source>
</evidence>
<proteinExistence type="predicted"/>
<evidence type="ECO:0000256" key="3">
    <source>
        <dbReference type="ARBA" id="ARBA00022448"/>
    </source>
</evidence>
<evidence type="ECO:0000256" key="4">
    <source>
        <dbReference type="ARBA" id="ARBA00022528"/>
    </source>
</evidence>
<evidence type="ECO:0000256" key="15">
    <source>
        <dbReference type="ARBA" id="ARBA00023136"/>
    </source>
</evidence>
<sequence>MPSRRPSRQLRKFVIPVMGPTGAGKSTFINTLLGERRMVVGETLKSQTVELEAVQLDMTPYAKLLGNYQIVIVDTPGFDDTLKSDVAILKKIAEWLKESYQKDNAVLGGVIYLHDVSLDRFTGTAQRNLDIFQALCGDDALCKVVIGTTKWDRIKPEVAKRHEDELRQDHWKALIKQGAQVVSFKNQNDPESARQFVIKLSALFKKRNLEETYLQIQKELAVQNKRIPETAAGQTLRNTLKEIFEMEKQVAGLEATMVKAGGDEEALARLREAEEQIAKLHQQLKELKIPFFRRLLRIFR</sequence>
<dbReference type="GO" id="GO:0046872">
    <property type="term" value="F:metal ion binding"/>
    <property type="evidence" value="ECO:0007669"/>
    <property type="project" value="UniProtKB-KW"/>
</dbReference>
<evidence type="ECO:0000256" key="13">
    <source>
        <dbReference type="ARBA" id="ARBA00022989"/>
    </source>
</evidence>
<accession>A0A409XZ70</accession>
<evidence type="ECO:0000256" key="9">
    <source>
        <dbReference type="ARBA" id="ARBA00022801"/>
    </source>
</evidence>
<organism evidence="19 20">
    <name type="scientific">Gymnopilus dilepis</name>
    <dbReference type="NCBI Taxonomy" id="231916"/>
    <lineage>
        <taxon>Eukaryota</taxon>
        <taxon>Fungi</taxon>
        <taxon>Dikarya</taxon>
        <taxon>Basidiomycota</taxon>
        <taxon>Agaricomycotina</taxon>
        <taxon>Agaricomycetes</taxon>
        <taxon>Agaricomycetidae</taxon>
        <taxon>Agaricales</taxon>
        <taxon>Agaricineae</taxon>
        <taxon>Hymenogastraceae</taxon>
        <taxon>Gymnopilus</taxon>
    </lineage>
</organism>
<dbReference type="GO" id="GO:0005525">
    <property type="term" value="F:GTP binding"/>
    <property type="evidence" value="ECO:0007669"/>
    <property type="project" value="UniProtKB-KW"/>
</dbReference>
<dbReference type="Proteomes" id="UP000284706">
    <property type="component" value="Unassembled WGS sequence"/>
</dbReference>
<dbReference type="GO" id="GO:0016020">
    <property type="term" value="C:membrane"/>
    <property type="evidence" value="ECO:0007669"/>
    <property type="project" value="UniProtKB-SubCell"/>
</dbReference>
<keyword evidence="3" id="KW-0813">Transport</keyword>
<keyword evidence="6" id="KW-0812">Transmembrane</keyword>
<keyword evidence="4" id="KW-0150">Chloroplast</keyword>
<dbReference type="EMBL" id="NHYE01001397">
    <property type="protein sequence ID" value="PPQ96072.1"/>
    <property type="molecule type" value="Genomic_DNA"/>
</dbReference>
<keyword evidence="11" id="KW-0460">Magnesium</keyword>
<evidence type="ECO:0000256" key="14">
    <source>
        <dbReference type="ARBA" id="ARBA00023134"/>
    </source>
</evidence>
<dbReference type="GO" id="GO:0015031">
    <property type="term" value="P:protein transport"/>
    <property type="evidence" value="ECO:0007669"/>
    <property type="project" value="UniProtKB-KW"/>
</dbReference>